<evidence type="ECO:0000256" key="2">
    <source>
        <dbReference type="ARBA" id="ARBA00022801"/>
    </source>
</evidence>
<dbReference type="AlphaFoldDB" id="A0A0T5X8C8"/>
<dbReference type="InterPro" id="IPR017439">
    <property type="entry name" value="Amidohydrolase"/>
</dbReference>
<keyword evidence="3" id="KW-0479">Metal-binding</keyword>
<dbReference type="PANTHER" id="PTHR11014">
    <property type="entry name" value="PEPTIDASE M20 FAMILY MEMBER"/>
    <property type="match status" value="1"/>
</dbReference>
<dbReference type="SUPFAM" id="SSF55031">
    <property type="entry name" value="Bacterial exopeptidase dimerisation domain"/>
    <property type="match status" value="1"/>
</dbReference>
<dbReference type="FunFam" id="3.30.70.360:FF:000014">
    <property type="entry name" value="N-acyl-L-amino acid amidohydrolase"/>
    <property type="match status" value="1"/>
</dbReference>
<dbReference type="eggNOG" id="COG1473">
    <property type="taxonomic scope" value="Bacteria"/>
</dbReference>
<evidence type="ECO:0000259" key="4">
    <source>
        <dbReference type="Pfam" id="PF07687"/>
    </source>
</evidence>
<dbReference type="GO" id="GO:0046872">
    <property type="term" value="F:metal ion binding"/>
    <property type="evidence" value="ECO:0007669"/>
    <property type="project" value="UniProtKB-KW"/>
</dbReference>
<dbReference type="InterPro" id="IPR036264">
    <property type="entry name" value="Bact_exopeptidase_dim_dom"/>
</dbReference>
<keyword evidence="3" id="KW-0464">Manganese</keyword>
<name>A0A0T5X8C8_9BACT</name>
<evidence type="ECO:0000256" key="3">
    <source>
        <dbReference type="PIRSR" id="PIRSR005962-1"/>
    </source>
</evidence>
<dbReference type="Pfam" id="PF07687">
    <property type="entry name" value="M20_dimer"/>
    <property type="match status" value="1"/>
</dbReference>
<accession>A0A0T5X8C8</accession>
<dbReference type="InterPro" id="IPR011650">
    <property type="entry name" value="Peptidase_M20_dimer"/>
</dbReference>
<keyword evidence="6" id="KW-1185">Reference proteome</keyword>
<dbReference type="Gene3D" id="3.40.630.10">
    <property type="entry name" value="Zn peptidases"/>
    <property type="match status" value="1"/>
</dbReference>
<dbReference type="CDD" id="cd03886">
    <property type="entry name" value="M20_Acy1"/>
    <property type="match status" value="1"/>
</dbReference>
<dbReference type="EMBL" id="ACJX03000001">
    <property type="protein sequence ID" value="KRT34717.1"/>
    <property type="molecule type" value="Genomic_DNA"/>
</dbReference>
<gene>
    <name evidence="5" type="ORF">HMPREF1705_03959</name>
</gene>
<organism evidence="5 6">
    <name type="scientific">Acetomicrobium hydrogeniformans ATCC BAA-1850</name>
    <dbReference type="NCBI Taxonomy" id="592015"/>
    <lineage>
        <taxon>Bacteria</taxon>
        <taxon>Thermotogati</taxon>
        <taxon>Synergistota</taxon>
        <taxon>Synergistia</taxon>
        <taxon>Synergistales</taxon>
        <taxon>Acetomicrobiaceae</taxon>
        <taxon>Acetomicrobium</taxon>
    </lineage>
</organism>
<feature type="binding site" evidence="3">
    <location>
        <position position="110"/>
    </location>
    <ligand>
        <name>Mn(2+)</name>
        <dbReference type="ChEBI" id="CHEBI:29035"/>
        <label>2</label>
    </ligand>
</feature>
<evidence type="ECO:0000313" key="5">
    <source>
        <dbReference type="EMBL" id="KRT34717.1"/>
    </source>
</evidence>
<dbReference type="RefSeq" id="WP_009200408.1">
    <property type="nucleotide sequence ID" value="NZ_ACJX03000001.1"/>
</dbReference>
<dbReference type="STRING" id="592015.HMPREF1705_03959"/>
<comment type="cofactor">
    <cofactor evidence="3">
        <name>Mn(2+)</name>
        <dbReference type="ChEBI" id="CHEBI:29035"/>
    </cofactor>
    <text evidence="3">The Mn(2+) ion enhances activity.</text>
</comment>
<dbReference type="NCBIfam" id="TIGR01891">
    <property type="entry name" value="amidohydrolases"/>
    <property type="match status" value="1"/>
</dbReference>
<dbReference type="SUPFAM" id="SSF53187">
    <property type="entry name" value="Zn-dependent exopeptidases"/>
    <property type="match status" value="1"/>
</dbReference>
<feature type="binding site" evidence="3">
    <location>
        <position position="172"/>
    </location>
    <ligand>
        <name>Mn(2+)</name>
        <dbReference type="ChEBI" id="CHEBI:29035"/>
        <label>2</label>
    </ligand>
</feature>
<feature type="binding site" evidence="3">
    <location>
        <position position="112"/>
    </location>
    <ligand>
        <name>Mn(2+)</name>
        <dbReference type="ChEBI" id="CHEBI:29035"/>
        <label>2</label>
    </ligand>
</feature>
<feature type="domain" description="Peptidase M20 dimerisation" evidence="4">
    <location>
        <begin position="196"/>
        <end position="287"/>
    </location>
</feature>
<proteinExistence type="inferred from homology"/>
<protein>
    <submittedName>
        <fullName evidence="5">Amidohydrolase</fullName>
    </submittedName>
</protein>
<comment type="similarity">
    <text evidence="1">Belongs to the peptidase M20 family.</text>
</comment>
<dbReference type="PIRSF" id="PIRSF005962">
    <property type="entry name" value="Pept_M20D_amidohydro"/>
    <property type="match status" value="1"/>
</dbReference>
<dbReference type="PANTHER" id="PTHR11014:SF63">
    <property type="entry name" value="METALLOPEPTIDASE, PUTATIVE (AFU_ORTHOLOGUE AFUA_6G09600)-RELATED"/>
    <property type="match status" value="1"/>
</dbReference>
<dbReference type="Gene3D" id="3.30.70.360">
    <property type="match status" value="1"/>
</dbReference>
<evidence type="ECO:0000256" key="1">
    <source>
        <dbReference type="ARBA" id="ARBA00006153"/>
    </source>
</evidence>
<dbReference type="InterPro" id="IPR002933">
    <property type="entry name" value="Peptidase_M20"/>
</dbReference>
<sequence>MIFLKFEEILELAERFEEKVINFRHDFHAHPELSWEEERTSKIIEQVLRELGFDGVRRGFGGTESGVVGDIAGRKEFPIVALRADIDALPIEEEADVQCKSRNKGVMHACGHDAHAAILLGVAHVLASLRDKLPCKVRLIFQPAEESGVKSGARKLINEGVLDGVEAIWGLHVWSPLPAGTVGYRSGPIMASSDIWEVEVKGKGGHSSRPHEAKDPTITAANIIMSVQTIISRELDPLETAVLSIGKLESGSAPNIIPDKAFIQGSIRTTNSKVRDGLPEKIERIAKGIGSALRCEVKTNYVPVYPVTVNDPSMIETLKEVASIMFGDKSLVEIPITMGSEDFSFYQQKVPGAIFFLGIADSQKGTDAEHHNPMFKTNDEVLKKGVALLAALAMEGTKRSDR</sequence>
<dbReference type="Proteomes" id="UP000005273">
    <property type="component" value="Unassembled WGS sequence"/>
</dbReference>
<dbReference type="Pfam" id="PF01546">
    <property type="entry name" value="Peptidase_M20"/>
    <property type="match status" value="1"/>
</dbReference>
<reference evidence="6" key="1">
    <citation type="submission" date="2012-09" db="EMBL/GenBank/DDBJ databases">
        <authorList>
            <person name="Weinstock G."/>
            <person name="Sodergren E."/>
            <person name="Clifton S."/>
            <person name="Fulton L."/>
            <person name="Fulton B."/>
            <person name="Courtney L."/>
            <person name="Fronick C."/>
            <person name="Harrison M."/>
            <person name="Strong C."/>
            <person name="Farmer C."/>
            <person name="Delehaunty K."/>
            <person name="Markovic C."/>
            <person name="Hall O."/>
            <person name="Minx P."/>
            <person name="Tomlinson C."/>
            <person name="Mitreva M."/>
            <person name="Nelson J."/>
            <person name="Hou S."/>
            <person name="Wollam A."/>
            <person name="Pepin K.H."/>
            <person name="Johnson M."/>
            <person name="Bhonagiri V."/>
            <person name="Nash W.E."/>
            <person name="Suruliraj S."/>
            <person name="Warren W."/>
            <person name="Chinwalla A."/>
            <person name="Mardis E.R."/>
            <person name="Wilson R.K."/>
        </authorList>
    </citation>
    <scope>NUCLEOTIDE SEQUENCE [LARGE SCALE GENOMIC DNA]</scope>
    <source>
        <strain evidence="6">OS1</strain>
    </source>
</reference>
<evidence type="ECO:0000313" key="6">
    <source>
        <dbReference type="Proteomes" id="UP000005273"/>
    </source>
</evidence>
<comment type="caution">
    <text evidence="5">The sequence shown here is derived from an EMBL/GenBank/DDBJ whole genome shotgun (WGS) entry which is preliminary data.</text>
</comment>
<dbReference type="GO" id="GO:0016787">
    <property type="term" value="F:hydrolase activity"/>
    <property type="evidence" value="ECO:0007669"/>
    <property type="project" value="UniProtKB-KW"/>
</dbReference>
<keyword evidence="2 5" id="KW-0378">Hydrolase</keyword>
<feature type="binding site" evidence="3">
    <location>
        <position position="146"/>
    </location>
    <ligand>
        <name>Mn(2+)</name>
        <dbReference type="ChEBI" id="CHEBI:29035"/>
        <label>2</label>
    </ligand>
</feature>
<feature type="binding site" evidence="3">
    <location>
        <position position="371"/>
    </location>
    <ligand>
        <name>Mn(2+)</name>
        <dbReference type="ChEBI" id="CHEBI:29035"/>
        <label>2</label>
    </ligand>
</feature>